<dbReference type="EMBL" id="JAAGWY010000002">
    <property type="protein sequence ID" value="NEN06619.1"/>
    <property type="molecule type" value="Genomic_DNA"/>
</dbReference>
<sequence length="253" mass="26242">MLSSASSILSVKHIIQGVAAAALTAAIVVPSLIAHNAQASERVAAAHELSVSTGMHHDQLSVYAGIVRDRLDAEAAKTISAGSQTVKANSSTVSTAAASQALTQLASYEKLPDTAVRARIDAANAAIHTVAAKAAQVRQAAAAAEAKRLANTPDGARATAHTMMAQKYGWGDGEFQCLSNLWQKESGWSYTAYNPGGGATGIPQALPGSKMASAGADWQTNAATQISWGLDYIARSYGTPCSAWSHSQAMNWY</sequence>
<dbReference type="Proteomes" id="UP000474967">
    <property type="component" value="Unassembled WGS sequence"/>
</dbReference>
<name>A0A6L9XYU9_9MICO</name>
<keyword evidence="2" id="KW-1185">Reference proteome</keyword>
<evidence type="ECO:0000313" key="2">
    <source>
        <dbReference type="Proteomes" id="UP000474967"/>
    </source>
</evidence>
<dbReference type="AlphaFoldDB" id="A0A6L9XYU9"/>
<comment type="caution">
    <text evidence="1">The sequence shown here is derived from an EMBL/GenBank/DDBJ whole genome shotgun (WGS) entry which is preliminary data.</text>
</comment>
<organism evidence="1 2">
    <name type="scientific">Leifsonia tongyongensis</name>
    <dbReference type="NCBI Taxonomy" id="1268043"/>
    <lineage>
        <taxon>Bacteria</taxon>
        <taxon>Bacillati</taxon>
        <taxon>Actinomycetota</taxon>
        <taxon>Actinomycetes</taxon>
        <taxon>Micrococcales</taxon>
        <taxon>Microbacteriaceae</taxon>
        <taxon>Leifsonia</taxon>
    </lineage>
</organism>
<protein>
    <recommendedName>
        <fullName evidence="3">Phospholipase</fullName>
    </recommendedName>
</protein>
<accession>A0A6L9XYU9</accession>
<proteinExistence type="predicted"/>
<evidence type="ECO:0008006" key="3">
    <source>
        <dbReference type="Google" id="ProtNLM"/>
    </source>
</evidence>
<reference evidence="1 2" key="1">
    <citation type="journal article" date="2014" name="J. Microbiol.">
        <title>Diaminobutyricibacter tongyongensis gen. nov., sp. nov. and Homoserinibacter gongjuensis gen. nov., sp. nov. belong to the family Microbacteriaceae.</title>
        <authorList>
            <person name="Kim S.J."/>
            <person name="Ahn J.H."/>
            <person name="Weon H.Y."/>
            <person name="Hamada M."/>
            <person name="Suzuki K."/>
            <person name="Kwon S.W."/>
        </authorList>
    </citation>
    <scope>NUCLEOTIDE SEQUENCE [LARGE SCALE GENOMIC DNA]</scope>
    <source>
        <strain evidence="1 2">NBRC 108724</strain>
    </source>
</reference>
<gene>
    <name evidence="1" type="ORF">G3T36_12155</name>
</gene>
<dbReference type="SUPFAM" id="SSF53955">
    <property type="entry name" value="Lysozyme-like"/>
    <property type="match status" value="1"/>
</dbReference>
<dbReference type="InterPro" id="IPR023346">
    <property type="entry name" value="Lysozyme-like_dom_sf"/>
</dbReference>
<dbReference type="RefSeq" id="WP_163290017.1">
    <property type="nucleotide sequence ID" value="NZ_JAAGWY010000002.1"/>
</dbReference>
<evidence type="ECO:0000313" key="1">
    <source>
        <dbReference type="EMBL" id="NEN06619.1"/>
    </source>
</evidence>